<evidence type="ECO:0000313" key="2">
    <source>
        <dbReference type="EMBL" id="RTR29305.1"/>
    </source>
</evidence>
<comment type="caution">
    <text evidence="2">The sequence shown here is derived from an EMBL/GenBank/DDBJ whole genome shotgun (WGS) entry which is preliminary data.</text>
</comment>
<gene>
    <name evidence="2" type="ORF">EKG39_17480</name>
</gene>
<protein>
    <submittedName>
        <fullName evidence="2">Uncharacterized protein</fullName>
    </submittedName>
</protein>
<reference evidence="2 3" key="1">
    <citation type="submission" date="2018-12" db="EMBL/GenBank/DDBJ databases">
        <authorList>
            <person name="Yu L."/>
        </authorList>
    </citation>
    <scope>NUCLEOTIDE SEQUENCE [LARGE SCALE GENOMIC DNA]</scope>
    <source>
        <strain evidence="2 3">HAW-EB5</strain>
    </source>
</reference>
<organism evidence="2 3">
    <name type="scientific">Shewanella atlantica</name>
    <dbReference type="NCBI Taxonomy" id="271099"/>
    <lineage>
        <taxon>Bacteria</taxon>
        <taxon>Pseudomonadati</taxon>
        <taxon>Pseudomonadota</taxon>
        <taxon>Gammaproteobacteria</taxon>
        <taxon>Alteromonadales</taxon>
        <taxon>Shewanellaceae</taxon>
        <taxon>Shewanella</taxon>
    </lineage>
</organism>
<dbReference type="OrthoDB" id="6262748at2"/>
<proteinExistence type="predicted"/>
<feature type="coiled-coil region" evidence="1">
    <location>
        <begin position="115"/>
        <end position="149"/>
    </location>
</feature>
<dbReference type="AlphaFoldDB" id="A0A3S0KF00"/>
<dbReference type="Proteomes" id="UP000282060">
    <property type="component" value="Unassembled WGS sequence"/>
</dbReference>
<accession>A0A3S0KF00</accession>
<dbReference type="RefSeq" id="WP_126507276.1">
    <property type="nucleotide sequence ID" value="NZ_RXNV01000010.1"/>
</dbReference>
<name>A0A3S0KF00_9GAMM</name>
<sequence>MTFIKALGAQWNKGKLAQQLEQALLQEPEIHSLFVGATTVTTVSNLIAAIGFREEEAQEQEQPLGHEFMLTILFDCFRLLMIKQIEHDNLSQAEHLIIQLAKIWATKEMEEKPDNELSLTQYRELQQQLLNLTEQLDELNGKRRRQKRNMGR</sequence>
<keyword evidence="1" id="KW-0175">Coiled coil</keyword>
<dbReference type="EMBL" id="RXNV01000010">
    <property type="protein sequence ID" value="RTR29305.1"/>
    <property type="molecule type" value="Genomic_DNA"/>
</dbReference>
<evidence type="ECO:0000313" key="3">
    <source>
        <dbReference type="Proteomes" id="UP000282060"/>
    </source>
</evidence>
<evidence type="ECO:0000256" key="1">
    <source>
        <dbReference type="SAM" id="Coils"/>
    </source>
</evidence>
<keyword evidence="3" id="KW-1185">Reference proteome</keyword>